<dbReference type="GO" id="GO:0030150">
    <property type="term" value="P:protein import into mitochondrial matrix"/>
    <property type="evidence" value="ECO:0007669"/>
    <property type="project" value="TreeGrafter"/>
</dbReference>
<keyword evidence="4" id="KW-0472">Membrane</keyword>
<dbReference type="GeneID" id="15803135"/>
<dbReference type="GO" id="GO:0005744">
    <property type="term" value="C:TIM23 mitochondrial import inner membrane translocase complex"/>
    <property type="evidence" value="ECO:0007669"/>
    <property type="project" value="TreeGrafter"/>
</dbReference>
<keyword evidence="6" id="KW-1185">Reference proteome</keyword>
<comment type="subcellular location">
    <subcellularLocation>
        <location evidence="1">Membrane</location>
        <topology evidence="1">Multi-pass membrane protein</topology>
    </subcellularLocation>
</comment>
<dbReference type="AlphaFoldDB" id="L1LEM2"/>
<dbReference type="PANTHER" id="PTHR15371:SF0">
    <property type="entry name" value="SD19278P"/>
    <property type="match status" value="1"/>
</dbReference>
<proteinExistence type="predicted"/>
<evidence type="ECO:0000256" key="2">
    <source>
        <dbReference type="ARBA" id="ARBA00022692"/>
    </source>
</evidence>
<evidence type="ECO:0000313" key="6">
    <source>
        <dbReference type="Proteomes" id="UP000031512"/>
    </source>
</evidence>
<keyword evidence="3" id="KW-1133">Transmembrane helix</keyword>
<evidence type="ECO:0000313" key="5">
    <source>
        <dbReference type="EMBL" id="EKX73771.1"/>
    </source>
</evidence>
<dbReference type="OrthoDB" id="159299at2759"/>
<organism evidence="5 6">
    <name type="scientific">Theileria equi strain WA</name>
    <dbReference type="NCBI Taxonomy" id="1537102"/>
    <lineage>
        <taxon>Eukaryota</taxon>
        <taxon>Sar</taxon>
        <taxon>Alveolata</taxon>
        <taxon>Apicomplexa</taxon>
        <taxon>Aconoidasida</taxon>
        <taxon>Piroplasmida</taxon>
        <taxon>Theileriidae</taxon>
        <taxon>Theileria</taxon>
    </lineage>
</organism>
<dbReference type="GO" id="GO:0008320">
    <property type="term" value="F:protein transmembrane transporter activity"/>
    <property type="evidence" value="ECO:0007669"/>
    <property type="project" value="TreeGrafter"/>
</dbReference>
<dbReference type="PANTHER" id="PTHR15371">
    <property type="entry name" value="TIM23"/>
    <property type="match status" value="1"/>
</dbReference>
<keyword evidence="2" id="KW-0812">Transmembrane</keyword>
<gene>
    <name evidence="5" type="ORF">BEWA_038080</name>
</gene>
<name>L1LEM2_THEEQ</name>
<comment type="caution">
    <text evidence="5">The sequence shown here is derived from an EMBL/GenBank/DDBJ whole genome shotgun (WGS) entry which is preliminary data.</text>
</comment>
<dbReference type="Pfam" id="PF02466">
    <property type="entry name" value="Tim17"/>
    <property type="match status" value="1"/>
</dbReference>
<dbReference type="eggNOG" id="KOG3324">
    <property type="taxonomic scope" value="Eukaryota"/>
</dbReference>
<protein>
    <submittedName>
        <fullName evidence="5">Mitochondrial import inner membrane translocase subunit, putative</fullName>
    </submittedName>
</protein>
<reference evidence="5 6" key="1">
    <citation type="journal article" date="2012" name="BMC Genomics">
        <title>Comparative genomic analysis and phylogenetic position of Theileria equi.</title>
        <authorList>
            <person name="Kappmeyer L.S."/>
            <person name="Thiagarajan M."/>
            <person name="Herndon D.R."/>
            <person name="Ramsay J.D."/>
            <person name="Caler E."/>
            <person name="Djikeng A."/>
            <person name="Gillespie J.J."/>
            <person name="Lau A.O."/>
            <person name="Roalson E.H."/>
            <person name="Silva J.C."/>
            <person name="Silva M.G."/>
            <person name="Suarez C.E."/>
            <person name="Ueti M.W."/>
            <person name="Nene V.M."/>
            <person name="Mealey R.H."/>
            <person name="Knowles D.P."/>
            <person name="Brayton K.A."/>
        </authorList>
    </citation>
    <scope>NUCLEOTIDE SEQUENCE [LARGE SCALE GENOMIC DNA]</scope>
    <source>
        <strain evidence="5 6">WA</strain>
    </source>
</reference>
<dbReference type="Proteomes" id="UP000031512">
    <property type="component" value="Unassembled WGS sequence"/>
</dbReference>
<dbReference type="VEuPathDB" id="PiroplasmaDB:BEWA_038080"/>
<dbReference type="EMBL" id="ACOU01000002">
    <property type="protein sequence ID" value="EKX73771.1"/>
    <property type="molecule type" value="Genomic_DNA"/>
</dbReference>
<evidence type="ECO:0000256" key="3">
    <source>
        <dbReference type="ARBA" id="ARBA00022989"/>
    </source>
</evidence>
<dbReference type="InterPro" id="IPR045238">
    <property type="entry name" value="Tim23-like"/>
</dbReference>
<dbReference type="KEGG" id="beq:BEWA_038080"/>
<dbReference type="RefSeq" id="XP_004833223.1">
    <property type="nucleotide sequence ID" value="XM_004833166.1"/>
</dbReference>
<evidence type="ECO:0000256" key="4">
    <source>
        <dbReference type="ARBA" id="ARBA00023136"/>
    </source>
</evidence>
<dbReference type="STRING" id="1537102.L1LEM2"/>
<sequence length="177" mass="18930">MDDYLSFGSVQPNLEILQQQKIKPQVKSDLIGANLTNRQLYLTGYGRHWGEKITYSVGLAYGSGILCGGSFGLIKGVSKGGATQKLFINSILNNCGKYGPNVGNKAACLTLLYCAFNNAFKFIRNAGDHDVYNAPIAGLVTGAVYKCSGPLMTCAKYSAGTGAVFTAIDYALRNSYI</sequence>
<evidence type="ECO:0000256" key="1">
    <source>
        <dbReference type="ARBA" id="ARBA00004141"/>
    </source>
</evidence>
<accession>L1LEM2</accession>